<accession>L8JSU9</accession>
<dbReference type="EMBL" id="AMZN01000028">
    <property type="protein sequence ID" value="ELR72051.1"/>
    <property type="molecule type" value="Genomic_DNA"/>
</dbReference>
<comment type="caution">
    <text evidence="1">The sequence shown here is derived from an EMBL/GenBank/DDBJ whole genome shotgun (WGS) entry which is preliminary data.</text>
</comment>
<keyword evidence="2" id="KW-1185">Reference proteome</keyword>
<sequence>MGLSALMAENNAVPISRNSKLIYTSSDNFRKILHDVITYVFQHIVAVKNSKNYKHEQTGTNRNQMKINTNNRAI</sequence>
<dbReference type="AlphaFoldDB" id="L8JSU9"/>
<name>L8JSU9_9BACT</name>
<dbReference type="Proteomes" id="UP000011135">
    <property type="component" value="Unassembled WGS sequence"/>
</dbReference>
<protein>
    <submittedName>
        <fullName evidence="1">Uncharacterized protein</fullName>
    </submittedName>
</protein>
<evidence type="ECO:0000313" key="2">
    <source>
        <dbReference type="Proteomes" id="UP000011135"/>
    </source>
</evidence>
<reference evidence="1 2" key="1">
    <citation type="submission" date="2012-12" db="EMBL/GenBank/DDBJ databases">
        <title>Genome assembly of Fulvivirga imtechensis AK7.</title>
        <authorList>
            <person name="Nupur N."/>
            <person name="Khatri I."/>
            <person name="Kumar R."/>
            <person name="Subramanian S."/>
            <person name="Pinnaka A."/>
        </authorList>
    </citation>
    <scope>NUCLEOTIDE SEQUENCE [LARGE SCALE GENOMIC DNA]</scope>
    <source>
        <strain evidence="1 2">AK7</strain>
    </source>
</reference>
<proteinExistence type="predicted"/>
<organism evidence="1 2">
    <name type="scientific">Fulvivirga imtechensis AK7</name>
    <dbReference type="NCBI Taxonomy" id="1237149"/>
    <lineage>
        <taxon>Bacteria</taxon>
        <taxon>Pseudomonadati</taxon>
        <taxon>Bacteroidota</taxon>
        <taxon>Cytophagia</taxon>
        <taxon>Cytophagales</taxon>
        <taxon>Fulvivirgaceae</taxon>
        <taxon>Fulvivirga</taxon>
    </lineage>
</organism>
<evidence type="ECO:0000313" key="1">
    <source>
        <dbReference type="EMBL" id="ELR72051.1"/>
    </source>
</evidence>
<gene>
    <name evidence="1" type="ORF">C900_01916</name>
</gene>